<feature type="transmembrane region" description="Helical" evidence="5">
    <location>
        <begin position="180"/>
        <end position="200"/>
    </location>
</feature>
<keyword evidence="4 5" id="KW-0472">Membrane</keyword>
<keyword evidence="8" id="KW-1185">Reference proteome</keyword>
<dbReference type="InterPro" id="IPR011701">
    <property type="entry name" value="MFS"/>
</dbReference>
<comment type="caution">
    <text evidence="7">The sequence shown here is derived from an EMBL/GenBank/DDBJ whole genome shotgun (WGS) entry which is preliminary data.</text>
</comment>
<evidence type="ECO:0000313" key="8">
    <source>
        <dbReference type="Proteomes" id="UP000523007"/>
    </source>
</evidence>
<evidence type="ECO:0000256" key="1">
    <source>
        <dbReference type="ARBA" id="ARBA00004651"/>
    </source>
</evidence>
<dbReference type="InterPro" id="IPR036259">
    <property type="entry name" value="MFS_trans_sf"/>
</dbReference>
<dbReference type="Pfam" id="PF07690">
    <property type="entry name" value="MFS_1"/>
    <property type="match status" value="1"/>
</dbReference>
<dbReference type="PROSITE" id="PS50850">
    <property type="entry name" value="MFS"/>
    <property type="match status" value="1"/>
</dbReference>
<organism evidence="7 8">
    <name type="scientific">Lipingzhangella halophila</name>
    <dbReference type="NCBI Taxonomy" id="1783352"/>
    <lineage>
        <taxon>Bacteria</taxon>
        <taxon>Bacillati</taxon>
        <taxon>Actinomycetota</taxon>
        <taxon>Actinomycetes</taxon>
        <taxon>Streptosporangiales</taxon>
        <taxon>Nocardiopsidaceae</taxon>
        <taxon>Lipingzhangella</taxon>
    </lineage>
</organism>
<name>A0A7W7W2C3_9ACTN</name>
<dbReference type="PANTHER" id="PTHR23508">
    <property type="entry name" value="CARBOXYLIC ACID TRANSPORTER PROTEIN HOMOLOG"/>
    <property type="match status" value="1"/>
</dbReference>
<feature type="transmembrane region" description="Helical" evidence="5">
    <location>
        <begin position="65"/>
        <end position="83"/>
    </location>
</feature>
<dbReference type="RefSeq" id="WP_184575762.1">
    <property type="nucleotide sequence ID" value="NZ_JACHJT010000001.1"/>
</dbReference>
<keyword evidence="3 5" id="KW-1133">Transmembrane helix</keyword>
<feature type="transmembrane region" description="Helical" evidence="5">
    <location>
        <begin position="151"/>
        <end position="174"/>
    </location>
</feature>
<evidence type="ECO:0000259" key="6">
    <source>
        <dbReference type="PROSITE" id="PS50850"/>
    </source>
</evidence>
<keyword evidence="2 5" id="KW-0812">Transmembrane</keyword>
<dbReference type="CDD" id="cd17365">
    <property type="entry name" value="MFS_PcaK_like"/>
    <property type="match status" value="1"/>
</dbReference>
<feature type="transmembrane region" description="Helical" evidence="5">
    <location>
        <begin position="255"/>
        <end position="274"/>
    </location>
</feature>
<dbReference type="Gene3D" id="1.20.1250.20">
    <property type="entry name" value="MFS general substrate transporter like domains"/>
    <property type="match status" value="1"/>
</dbReference>
<evidence type="ECO:0000256" key="5">
    <source>
        <dbReference type="SAM" id="Phobius"/>
    </source>
</evidence>
<evidence type="ECO:0000256" key="4">
    <source>
        <dbReference type="ARBA" id="ARBA00023136"/>
    </source>
</evidence>
<dbReference type="PROSITE" id="PS00217">
    <property type="entry name" value="SUGAR_TRANSPORT_2"/>
    <property type="match status" value="1"/>
</dbReference>
<reference evidence="7 8" key="1">
    <citation type="submission" date="2020-08" db="EMBL/GenBank/DDBJ databases">
        <title>Sequencing the genomes of 1000 actinobacteria strains.</title>
        <authorList>
            <person name="Klenk H.-P."/>
        </authorList>
    </citation>
    <scope>NUCLEOTIDE SEQUENCE [LARGE SCALE GENOMIC DNA]</scope>
    <source>
        <strain evidence="7 8">DSM 102030</strain>
    </source>
</reference>
<dbReference type="Proteomes" id="UP000523007">
    <property type="component" value="Unassembled WGS sequence"/>
</dbReference>
<dbReference type="EMBL" id="JACHJT010000001">
    <property type="protein sequence ID" value="MBB4930510.1"/>
    <property type="molecule type" value="Genomic_DNA"/>
</dbReference>
<dbReference type="InterPro" id="IPR005829">
    <property type="entry name" value="Sugar_transporter_CS"/>
</dbReference>
<evidence type="ECO:0000313" key="7">
    <source>
        <dbReference type="EMBL" id="MBB4930510.1"/>
    </source>
</evidence>
<feature type="transmembrane region" description="Helical" evidence="5">
    <location>
        <begin position="22"/>
        <end position="45"/>
    </location>
</feature>
<dbReference type="GO" id="GO:0046943">
    <property type="term" value="F:carboxylic acid transmembrane transporter activity"/>
    <property type="evidence" value="ECO:0007669"/>
    <property type="project" value="TreeGrafter"/>
</dbReference>
<feature type="transmembrane region" description="Helical" evidence="5">
    <location>
        <begin position="347"/>
        <end position="370"/>
    </location>
</feature>
<sequence>MSPGPPATQPEQARPVSRHKRLIVVVVCAFTIILDGYDLTVYGAIVPSLLEYQQWDVSEAEAGTLGSYALIGMLIGALVVGTLTDLVGRRRIVIGCVIWFSTGMLLTAFAPTPEAFGLLRFVTGLGLGGVIPTAIALTLEYAEPHRRNMTNAIMFSGYAIGGIAAALVAIPVLARFEWQTLFWLGALPALVLVPLAYFALPESPNYLRARGREEEARKLADRYGVTLEESPEAPRDRARSKGALSNVGALVGRDLLAGTLLFWVANGMGLLLVYGLNTWLAGIMFSAGFPLGSSLTFLMALNLGAILGAPTGGALADRFGSKRVVTTMFATAAACILIMSMQPPMVLLYVCVAVAGACTIGTTILVNSFTGNFYPAALRATGLGWALAVGRIGAIIGPIYGGLVVGSGLGVEVNFYAFVIPAVIGAFAVVAVPRSRAAVLPEKTAQPVDEQG</sequence>
<dbReference type="AlphaFoldDB" id="A0A7W7W2C3"/>
<feature type="transmembrane region" description="Helical" evidence="5">
    <location>
        <begin position="118"/>
        <end position="139"/>
    </location>
</feature>
<comment type="subcellular location">
    <subcellularLocation>
        <location evidence="1">Cell membrane</location>
        <topology evidence="1">Multi-pass membrane protein</topology>
    </subcellularLocation>
</comment>
<dbReference type="PANTHER" id="PTHR23508:SF10">
    <property type="entry name" value="CARBOXYLIC ACID TRANSPORTER PROTEIN HOMOLOG"/>
    <property type="match status" value="1"/>
</dbReference>
<dbReference type="InterPro" id="IPR020846">
    <property type="entry name" value="MFS_dom"/>
</dbReference>
<feature type="transmembrane region" description="Helical" evidence="5">
    <location>
        <begin position="324"/>
        <end position="341"/>
    </location>
</feature>
<gene>
    <name evidence="7" type="ORF">F4561_001330</name>
</gene>
<feature type="transmembrane region" description="Helical" evidence="5">
    <location>
        <begin position="382"/>
        <end position="403"/>
    </location>
</feature>
<accession>A0A7W7W2C3</accession>
<evidence type="ECO:0000256" key="3">
    <source>
        <dbReference type="ARBA" id="ARBA00022989"/>
    </source>
</evidence>
<dbReference type="SUPFAM" id="SSF103473">
    <property type="entry name" value="MFS general substrate transporter"/>
    <property type="match status" value="1"/>
</dbReference>
<feature type="domain" description="Major facilitator superfamily (MFS) profile" evidence="6">
    <location>
        <begin position="24"/>
        <end position="437"/>
    </location>
</feature>
<dbReference type="GO" id="GO:0005886">
    <property type="term" value="C:plasma membrane"/>
    <property type="evidence" value="ECO:0007669"/>
    <property type="project" value="UniProtKB-SubCell"/>
</dbReference>
<protein>
    <submittedName>
        <fullName evidence="7">AAHS family benzoate transporter-like MFS transporter</fullName>
    </submittedName>
</protein>
<feature type="transmembrane region" description="Helical" evidence="5">
    <location>
        <begin position="92"/>
        <end position="112"/>
    </location>
</feature>
<evidence type="ECO:0000256" key="2">
    <source>
        <dbReference type="ARBA" id="ARBA00022692"/>
    </source>
</evidence>
<proteinExistence type="predicted"/>
<feature type="transmembrane region" description="Helical" evidence="5">
    <location>
        <begin position="415"/>
        <end position="433"/>
    </location>
</feature>